<evidence type="ECO:0000259" key="1">
    <source>
        <dbReference type="Pfam" id="PF05685"/>
    </source>
</evidence>
<evidence type="ECO:0000313" key="2">
    <source>
        <dbReference type="EMBL" id="AFZ17303.1"/>
    </source>
</evidence>
<dbReference type="Proteomes" id="UP000010471">
    <property type="component" value="Chromosome"/>
</dbReference>
<proteinExistence type="predicted"/>
<dbReference type="SUPFAM" id="SSF52980">
    <property type="entry name" value="Restriction endonuclease-like"/>
    <property type="match status" value="1"/>
</dbReference>
<feature type="domain" description="Putative restriction endonuclease" evidence="1">
    <location>
        <begin position="11"/>
        <end position="176"/>
    </location>
</feature>
<dbReference type="eggNOG" id="COG4636">
    <property type="taxonomic scope" value="Bacteria"/>
</dbReference>
<reference evidence="2 3" key="1">
    <citation type="submission" date="2012-06" db="EMBL/GenBank/DDBJ databases">
        <title>Finished chromosome of genome of Microcoleus sp. PCC 7113.</title>
        <authorList>
            <consortium name="US DOE Joint Genome Institute"/>
            <person name="Gugger M."/>
            <person name="Coursin T."/>
            <person name="Rippka R."/>
            <person name="Tandeau De Marsac N."/>
            <person name="Huntemann M."/>
            <person name="Wei C.-L."/>
            <person name="Han J."/>
            <person name="Detter J.C."/>
            <person name="Han C."/>
            <person name="Tapia R."/>
            <person name="Chen A."/>
            <person name="Kyrpides N."/>
            <person name="Mavromatis K."/>
            <person name="Markowitz V."/>
            <person name="Szeto E."/>
            <person name="Ivanova N."/>
            <person name="Pagani I."/>
            <person name="Pati A."/>
            <person name="Goodwin L."/>
            <person name="Nordberg H.P."/>
            <person name="Cantor M.N."/>
            <person name="Hua S.X."/>
            <person name="Woyke T."/>
            <person name="Kerfeld C.A."/>
        </authorList>
    </citation>
    <scope>NUCLEOTIDE SEQUENCE [LARGE SCALE GENOMIC DNA]</scope>
    <source>
        <strain evidence="2 3">PCC 7113</strain>
    </source>
</reference>
<dbReference type="EMBL" id="CP003630">
    <property type="protein sequence ID" value="AFZ17303.1"/>
    <property type="molecule type" value="Genomic_DNA"/>
</dbReference>
<protein>
    <recommendedName>
        <fullName evidence="1">Putative restriction endonuclease domain-containing protein</fullName>
    </recommendedName>
</protein>
<dbReference type="Gene3D" id="3.90.1570.10">
    <property type="entry name" value="tt1808, chain A"/>
    <property type="match status" value="1"/>
</dbReference>
<organism evidence="2 3">
    <name type="scientific">Allocoleopsis franciscana PCC 7113</name>
    <dbReference type="NCBI Taxonomy" id="1173027"/>
    <lineage>
        <taxon>Bacteria</taxon>
        <taxon>Bacillati</taxon>
        <taxon>Cyanobacteriota</taxon>
        <taxon>Cyanophyceae</taxon>
        <taxon>Coleofasciculales</taxon>
        <taxon>Coleofasciculaceae</taxon>
        <taxon>Allocoleopsis</taxon>
        <taxon>Allocoleopsis franciscana</taxon>
    </lineage>
</organism>
<dbReference type="PANTHER" id="PTHR34107">
    <property type="entry name" value="SLL0198 PROTEIN-RELATED"/>
    <property type="match status" value="1"/>
</dbReference>
<dbReference type="InterPro" id="IPR012296">
    <property type="entry name" value="Nuclease_put_TT1808"/>
</dbReference>
<dbReference type="InterPro" id="IPR011335">
    <property type="entry name" value="Restrct_endonuc-II-like"/>
</dbReference>
<dbReference type="OrthoDB" id="517930at2"/>
<dbReference type="RefSeq" id="WP_015181463.1">
    <property type="nucleotide sequence ID" value="NC_019738.1"/>
</dbReference>
<keyword evidence="3" id="KW-1185">Reference proteome</keyword>
<name>K9WAP3_9CYAN</name>
<dbReference type="Pfam" id="PF05685">
    <property type="entry name" value="Uma2"/>
    <property type="match status" value="1"/>
</dbReference>
<evidence type="ECO:0000313" key="3">
    <source>
        <dbReference type="Proteomes" id="UP000010471"/>
    </source>
</evidence>
<gene>
    <name evidence="2" type="ORF">Mic7113_1424</name>
</gene>
<dbReference type="AlphaFoldDB" id="K9WAP3"/>
<dbReference type="InterPro" id="IPR008538">
    <property type="entry name" value="Uma2"/>
</dbReference>
<dbReference type="STRING" id="1173027.Mic7113_1424"/>
<accession>K9WAP3</accession>
<sequence>MVQTPSKTLTLEEFLQLPETQPAREYIGGRIMQKPMPKARHSRLQGKLINAVNEVVEQRRIAYAFPELRCTFGGRSVVPDVSVLRWENIEFDENGEPIDDVLMAPDWTIEILSPDQSSNRVTGNILHCLKYGCKLGWLLDPDDRSILVFQPKQQPELRQGQDDLILLDGIELNLTVEQVFSWLKMKEV</sequence>
<dbReference type="PATRIC" id="fig|1173027.3.peg.1579"/>
<dbReference type="PANTHER" id="PTHR34107:SF5">
    <property type="entry name" value="SLL1355 PROTEIN"/>
    <property type="match status" value="1"/>
</dbReference>
<dbReference type="CDD" id="cd06260">
    <property type="entry name" value="DUF820-like"/>
    <property type="match status" value="1"/>
</dbReference>
<dbReference type="HOGENOM" id="CLU_107036_0_0_3"/>
<dbReference type="KEGG" id="mic:Mic7113_1424"/>